<organism evidence="4 5">
    <name type="scientific">Brevundimonas denitrificans</name>
    <dbReference type="NCBI Taxonomy" id="1443434"/>
    <lineage>
        <taxon>Bacteria</taxon>
        <taxon>Pseudomonadati</taxon>
        <taxon>Pseudomonadota</taxon>
        <taxon>Alphaproteobacteria</taxon>
        <taxon>Caulobacterales</taxon>
        <taxon>Caulobacteraceae</taxon>
        <taxon>Brevundimonas</taxon>
    </lineage>
</organism>
<keyword evidence="1 4" id="KW-0436">Ligase</keyword>
<dbReference type="SUPFAM" id="SSF56801">
    <property type="entry name" value="Acetyl-CoA synthetase-like"/>
    <property type="match status" value="1"/>
</dbReference>
<dbReference type="InterPro" id="IPR045851">
    <property type="entry name" value="AMP-bd_C_sf"/>
</dbReference>
<dbReference type="RefSeq" id="WP_284221983.1">
    <property type="nucleotide sequence ID" value="NZ_BSOY01000018.1"/>
</dbReference>
<feature type="domain" description="AMP-binding enzyme C-terminal" evidence="3">
    <location>
        <begin position="446"/>
        <end position="524"/>
    </location>
</feature>
<dbReference type="PANTHER" id="PTHR43352">
    <property type="entry name" value="ACETYL-COA SYNTHETASE"/>
    <property type="match status" value="1"/>
</dbReference>
<dbReference type="InterPro" id="IPR025110">
    <property type="entry name" value="AMP-bd_C"/>
</dbReference>
<evidence type="ECO:0000259" key="3">
    <source>
        <dbReference type="Pfam" id="PF13193"/>
    </source>
</evidence>
<keyword evidence="5" id="KW-1185">Reference proteome</keyword>
<dbReference type="PANTHER" id="PTHR43352:SF1">
    <property type="entry name" value="ANTHRANILATE--COA LIGASE"/>
    <property type="match status" value="1"/>
</dbReference>
<dbReference type="GO" id="GO:0016874">
    <property type="term" value="F:ligase activity"/>
    <property type="evidence" value="ECO:0007669"/>
    <property type="project" value="UniProtKB-KW"/>
</dbReference>
<dbReference type="EMBL" id="BSOY01000018">
    <property type="protein sequence ID" value="GLS01131.1"/>
    <property type="molecule type" value="Genomic_DNA"/>
</dbReference>
<dbReference type="InterPro" id="IPR000873">
    <property type="entry name" value="AMP-dep_synth/lig_dom"/>
</dbReference>
<protein>
    <submittedName>
        <fullName evidence="4">2-aminobenzoate-CoA ligase</fullName>
    </submittedName>
</protein>
<proteinExistence type="predicted"/>
<accession>A0ABQ6BGR9</accession>
<sequence length="535" mass="57360">MGDSAHIDRFVLDHLPSADQQPELVFDLPELNYPERVNAGVELLRRAVEAAGPNARALIDFDHEFSWGRVDAISGRMARVLVDDLGVVPGNRVLLHGPNSSWTVMAWFAILKAGGVVVATMPMLRPAELATVIDKARISHALVYEMFADVVAEAGEASPFLKQVMSSAALQKAAQALPPGTVFDPVDTAADDPALIAFTSGTTGKPKGCVHFHRDILAMADTFARHTLDLTRQDVVVGTPPIAFTFGLGGLVVFPASVGAATAFAPRPGFDALAETIERHRATALFTAPTGYRALLKLAGEHDLSSLRTCVSAGETLPAATSDAWHEATGVRIIDGIGSTEMIHIFISASGEAIRPGATGKAVPGYEARIIDADGRPLPPGETGRLAVRGPTGCRYLADDRQAAYVQDGWNLTGDVYRLDEDGYFWFVARSDDMIVSSGYNIGAPEVENALLRHAAVAEAAVIGVPDSERGQIVKAFVVLNPDHPPSDELRATLQDHVKRVIAPYKYPRALDFVDALPKTQTGKLQRFRLKAEAK</sequence>
<evidence type="ECO:0000313" key="5">
    <source>
        <dbReference type="Proteomes" id="UP001156921"/>
    </source>
</evidence>
<comment type="caution">
    <text evidence="4">The sequence shown here is derived from an EMBL/GenBank/DDBJ whole genome shotgun (WGS) entry which is preliminary data.</text>
</comment>
<dbReference type="Gene3D" id="3.40.50.12780">
    <property type="entry name" value="N-terminal domain of ligase-like"/>
    <property type="match status" value="1"/>
</dbReference>
<dbReference type="InterPro" id="IPR042099">
    <property type="entry name" value="ANL_N_sf"/>
</dbReference>
<dbReference type="PROSITE" id="PS00455">
    <property type="entry name" value="AMP_BINDING"/>
    <property type="match status" value="1"/>
</dbReference>
<evidence type="ECO:0000313" key="4">
    <source>
        <dbReference type="EMBL" id="GLS01131.1"/>
    </source>
</evidence>
<evidence type="ECO:0000259" key="2">
    <source>
        <dbReference type="Pfam" id="PF00501"/>
    </source>
</evidence>
<dbReference type="Proteomes" id="UP001156921">
    <property type="component" value="Unassembled WGS sequence"/>
</dbReference>
<dbReference type="InterPro" id="IPR020845">
    <property type="entry name" value="AMP-binding_CS"/>
</dbReference>
<feature type="domain" description="AMP-dependent synthetase/ligase" evidence="2">
    <location>
        <begin position="50"/>
        <end position="392"/>
    </location>
</feature>
<gene>
    <name evidence="4" type="ORF">GCM10007859_11420</name>
</gene>
<dbReference type="Gene3D" id="3.30.300.30">
    <property type="match status" value="1"/>
</dbReference>
<dbReference type="Pfam" id="PF00501">
    <property type="entry name" value="AMP-binding"/>
    <property type="match status" value="1"/>
</dbReference>
<reference evidence="5" key="1">
    <citation type="journal article" date="2019" name="Int. J. Syst. Evol. Microbiol.">
        <title>The Global Catalogue of Microorganisms (GCM) 10K type strain sequencing project: providing services to taxonomists for standard genome sequencing and annotation.</title>
        <authorList>
            <consortium name="The Broad Institute Genomics Platform"/>
            <consortium name="The Broad Institute Genome Sequencing Center for Infectious Disease"/>
            <person name="Wu L."/>
            <person name="Ma J."/>
        </authorList>
    </citation>
    <scope>NUCLEOTIDE SEQUENCE [LARGE SCALE GENOMIC DNA]</scope>
    <source>
        <strain evidence="5">NBRC 110107</strain>
    </source>
</reference>
<evidence type="ECO:0000256" key="1">
    <source>
        <dbReference type="ARBA" id="ARBA00022598"/>
    </source>
</evidence>
<name>A0ABQ6BGR9_9CAUL</name>
<dbReference type="Pfam" id="PF13193">
    <property type="entry name" value="AMP-binding_C"/>
    <property type="match status" value="1"/>
</dbReference>